<sequence length="443" mass="50415">MDQPTAYSTPSNPLLIYCCSKTNQRTRGRYKTPSTHFFRPSPPVHLFSSPILIPSTSPMLHSPNPSNIPPFLLFLPNPILLFINTLIPPTIWHIIMSTTSPSPSPSPSPSTSPLPSPLGPYVRLPSSETQLLTSAIQYLDEYRWKDAFKTICAAGHAMHSPPAKLHNLHLLPHINQLFEAIMLHHAYGVDHHVDRTINHILHLAVRTCQDAREDQHDTYSDECIRWMTPIEVEIGQYLQFYRMFCRYLENYSMSIESDRILDDVRNLIQKMCPTVNNLCGWVPRTPPRDIRQDMQGAAADNTPRRRSQRLRSQHSTPEPAASNPRQQRRSQRPRRRRVSSPPQLPTPPTQSGDLTYSTYKTEDYIPSLLTPMTQFSAPHSSQVPKVNEPEEEPTQLVGSRVLQFIKPPIPRPRLVEGRILPADFTSLPLVHIHITSQRCCSGL</sequence>
<proteinExistence type="predicted"/>
<organism evidence="2 3">
    <name type="scientific">Podospora pseudoanserina</name>
    <dbReference type="NCBI Taxonomy" id="2609844"/>
    <lineage>
        <taxon>Eukaryota</taxon>
        <taxon>Fungi</taxon>
        <taxon>Dikarya</taxon>
        <taxon>Ascomycota</taxon>
        <taxon>Pezizomycotina</taxon>
        <taxon>Sordariomycetes</taxon>
        <taxon>Sordariomycetidae</taxon>
        <taxon>Sordariales</taxon>
        <taxon>Podosporaceae</taxon>
        <taxon>Podospora</taxon>
    </lineage>
</organism>
<comment type="caution">
    <text evidence="2">The sequence shown here is derived from an EMBL/GenBank/DDBJ whole genome shotgun (WGS) entry which is preliminary data.</text>
</comment>
<evidence type="ECO:0000256" key="1">
    <source>
        <dbReference type="SAM" id="MobiDB-lite"/>
    </source>
</evidence>
<feature type="region of interest" description="Disordered" evidence="1">
    <location>
        <begin position="286"/>
        <end position="357"/>
    </location>
</feature>
<gene>
    <name evidence="2" type="ORF">QC764_610410</name>
</gene>
<evidence type="ECO:0000313" key="3">
    <source>
        <dbReference type="Proteomes" id="UP001323617"/>
    </source>
</evidence>
<evidence type="ECO:0000313" key="2">
    <source>
        <dbReference type="EMBL" id="KAK4671978.1"/>
    </source>
</evidence>
<name>A0ABR0HW80_9PEZI</name>
<dbReference type="GeneID" id="87970386"/>
<protein>
    <submittedName>
        <fullName evidence="2">Uncharacterized protein</fullName>
    </submittedName>
</protein>
<reference evidence="2 3" key="1">
    <citation type="journal article" date="2023" name="bioRxiv">
        <title>High-quality genome assemblies of four members of thePodospora anserinaspecies complex.</title>
        <authorList>
            <person name="Ament-Velasquez S.L."/>
            <person name="Vogan A.A."/>
            <person name="Wallerman O."/>
            <person name="Hartmann F."/>
            <person name="Gautier V."/>
            <person name="Silar P."/>
            <person name="Giraud T."/>
            <person name="Johannesson H."/>
        </authorList>
    </citation>
    <scope>NUCLEOTIDE SEQUENCE [LARGE SCALE GENOMIC DNA]</scope>
    <source>
        <strain evidence="2 3">CBS 124.78</strain>
    </source>
</reference>
<feature type="compositionally biased region" description="Basic residues" evidence="1">
    <location>
        <begin position="326"/>
        <end position="338"/>
    </location>
</feature>
<dbReference type="EMBL" id="JAFFHC010000006">
    <property type="protein sequence ID" value="KAK4671978.1"/>
    <property type="molecule type" value="Genomic_DNA"/>
</dbReference>
<dbReference type="Proteomes" id="UP001323617">
    <property type="component" value="Unassembled WGS sequence"/>
</dbReference>
<keyword evidence="3" id="KW-1185">Reference proteome</keyword>
<dbReference type="RefSeq" id="XP_062798274.1">
    <property type="nucleotide sequence ID" value="XM_062949521.1"/>
</dbReference>
<accession>A0ABR0HW80</accession>